<reference evidence="7 8" key="1">
    <citation type="submission" date="2018-10" db="EMBL/GenBank/DDBJ databases">
        <title>Genomic Encyclopedia of Archaeal and Bacterial Type Strains, Phase II (KMG-II): from individual species to whole genera.</title>
        <authorList>
            <person name="Goeker M."/>
        </authorList>
    </citation>
    <scope>NUCLEOTIDE SEQUENCE [LARGE SCALE GENOMIC DNA]</scope>
    <source>
        <strain evidence="7 8">DSM 14954</strain>
    </source>
</reference>
<dbReference type="GO" id="GO:0019825">
    <property type="term" value="F:oxygen binding"/>
    <property type="evidence" value="ECO:0007669"/>
    <property type="project" value="InterPro"/>
</dbReference>
<accession>A0A660LIH7</accession>
<dbReference type="InterPro" id="IPR000971">
    <property type="entry name" value="Globin"/>
</dbReference>
<evidence type="ECO:0000256" key="3">
    <source>
        <dbReference type="ARBA" id="ARBA00022723"/>
    </source>
</evidence>
<organism evidence="7 8">
    <name type="scientific">Solirubrobacter pauli</name>
    <dbReference type="NCBI Taxonomy" id="166793"/>
    <lineage>
        <taxon>Bacteria</taxon>
        <taxon>Bacillati</taxon>
        <taxon>Actinomycetota</taxon>
        <taxon>Thermoleophilia</taxon>
        <taxon>Solirubrobacterales</taxon>
        <taxon>Solirubrobacteraceae</taxon>
        <taxon>Solirubrobacter</taxon>
    </lineage>
</organism>
<dbReference type="Gene3D" id="1.10.490.10">
    <property type="entry name" value="Globins"/>
    <property type="match status" value="1"/>
</dbReference>
<evidence type="ECO:0000256" key="1">
    <source>
        <dbReference type="ARBA" id="ARBA00022617"/>
    </source>
</evidence>
<evidence type="ECO:0000256" key="2">
    <source>
        <dbReference type="ARBA" id="ARBA00022621"/>
    </source>
</evidence>
<dbReference type="RefSeq" id="WP_121250684.1">
    <property type="nucleotide sequence ID" value="NZ_RBIL01000001.1"/>
</dbReference>
<dbReference type="GO" id="GO:0005344">
    <property type="term" value="F:oxygen carrier activity"/>
    <property type="evidence" value="ECO:0007669"/>
    <property type="project" value="UniProtKB-KW"/>
</dbReference>
<dbReference type="OrthoDB" id="3213438at2"/>
<dbReference type="GO" id="GO:0071500">
    <property type="term" value="P:cellular response to nitrosative stress"/>
    <property type="evidence" value="ECO:0007669"/>
    <property type="project" value="TreeGrafter"/>
</dbReference>
<comment type="caution">
    <text evidence="7">The sequence shown here is derived from an EMBL/GenBank/DDBJ whole genome shotgun (WGS) entry which is preliminary data.</text>
</comment>
<keyword evidence="1 5" id="KW-0349">Heme</keyword>
<dbReference type="PANTHER" id="PTHR43396:SF3">
    <property type="entry name" value="FLAVOHEMOPROTEIN"/>
    <property type="match status" value="1"/>
</dbReference>
<evidence type="ECO:0000256" key="5">
    <source>
        <dbReference type="RuleBase" id="RU000356"/>
    </source>
</evidence>
<comment type="similarity">
    <text evidence="5">Belongs to the globin family.</text>
</comment>
<name>A0A660LIH7_9ACTN</name>
<feature type="domain" description="Globin" evidence="6">
    <location>
        <begin position="1"/>
        <end position="132"/>
    </location>
</feature>
<keyword evidence="8" id="KW-1185">Reference proteome</keyword>
<dbReference type="PROSITE" id="PS01033">
    <property type="entry name" value="GLOBIN"/>
    <property type="match status" value="1"/>
</dbReference>
<protein>
    <submittedName>
        <fullName evidence="7">Hemoglobin-like flavoprotein</fullName>
    </submittedName>
</protein>
<dbReference type="GO" id="GO:0020037">
    <property type="term" value="F:heme binding"/>
    <property type="evidence" value="ECO:0007669"/>
    <property type="project" value="InterPro"/>
</dbReference>
<keyword evidence="5" id="KW-0813">Transport</keyword>
<dbReference type="Proteomes" id="UP000278962">
    <property type="component" value="Unassembled WGS sequence"/>
</dbReference>
<dbReference type="GO" id="GO:0071949">
    <property type="term" value="F:FAD binding"/>
    <property type="evidence" value="ECO:0007669"/>
    <property type="project" value="TreeGrafter"/>
</dbReference>
<dbReference type="Pfam" id="PF00042">
    <property type="entry name" value="Globin"/>
    <property type="match status" value="1"/>
</dbReference>
<dbReference type="GO" id="GO:0046872">
    <property type="term" value="F:metal ion binding"/>
    <property type="evidence" value="ECO:0007669"/>
    <property type="project" value="UniProtKB-KW"/>
</dbReference>
<dbReference type="SUPFAM" id="SSF46458">
    <property type="entry name" value="Globin-like"/>
    <property type="match status" value="1"/>
</dbReference>
<proteinExistence type="inferred from homology"/>
<dbReference type="GO" id="GO:0046210">
    <property type="term" value="P:nitric oxide catabolic process"/>
    <property type="evidence" value="ECO:0007669"/>
    <property type="project" value="TreeGrafter"/>
</dbReference>
<evidence type="ECO:0000256" key="4">
    <source>
        <dbReference type="ARBA" id="ARBA00023004"/>
    </source>
</evidence>
<dbReference type="GO" id="GO:0008941">
    <property type="term" value="F:nitric oxide dioxygenase NAD(P)H activity"/>
    <property type="evidence" value="ECO:0007669"/>
    <property type="project" value="TreeGrafter"/>
</dbReference>
<dbReference type="EMBL" id="RBIL01000001">
    <property type="protein sequence ID" value="RKQ92914.1"/>
    <property type="molecule type" value="Genomic_DNA"/>
</dbReference>
<evidence type="ECO:0000313" key="7">
    <source>
        <dbReference type="EMBL" id="RKQ92914.1"/>
    </source>
</evidence>
<sequence>MDLNALETSFDLVAPRGEELVELFYTRLFETAPAVQPLFAHTDMARQRQMLLAALVLLRRSLRDLDAAVPTLRRLGARHVEYGAEEAHYAVVGATLIGAMAEIAGEAWTPAYGEAWTEAFGVVAGVMLEGAAEAQLAIAA</sequence>
<dbReference type="PANTHER" id="PTHR43396">
    <property type="entry name" value="FLAVOHEMOPROTEIN"/>
    <property type="match status" value="1"/>
</dbReference>
<evidence type="ECO:0000313" key="8">
    <source>
        <dbReference type="Proteomes" id="UP000278962"/>
    </source>
</evidence>
<keyword evidence="4" id="KW-0408">Iron</keyword>
<keyword evidence="3" id="KW-0479">Metal-binding</keyword>
<keyword evidence="2 5" id="KW-0561">Oxygen transport</keyword>
<gene>
    <name evidence="7" type="ORF">C8N24_2770</name>
</gene>
<dbReference type="AlphaFoldDB" id="A0A660LIH7"/>
<dbReference type="InterPro" id="IPR012292">
    <property type="entry name" value="Globin/Proto"/>
</dbReference>
<dbReference type="InterPro" id="IPR009050">
    <property type="entry name" value="Globin-like_sf"/>
</dbReference>
<evidence type="ECO:0000259" key="6">
    <source>
        <dbReference type="PROSITE" id="PS01033"/>
    </source>
</evidence>